<dbReference type="KEGG" id="mhor:MSHOH_2408"/>
<evidence type="ECO:0000313" key="4">
    <source>
        <dbReference type="Proteomes" id="UP000033101"/>
    </source>
</evidence>
<feature type="domain" description="Fe/B12 periplasmic-binding" evidence="2">
    <location>
        <begin position="56"/>
        <end position="352"/>
    </location>
</feature>
<evidence type="ECO:0000256" key="1">
    <source>
        <dbReference type="SAM" id="Phobius"/>
    </source>
</evidence>
<evidence type="ECO:0000259" key="2">
    <source>
        <dbReference type="PROSITE" id="PS50983"/>
    </source>
</evidence>
<dbReference type="OrthoDB" id="24039at2157"/>
<dbReference type="PATRIC" id="fig|1434110.4.peg.3098"/>
<keyword evidence="1" id="KW-0472">Membrane</keyword>
<evidence type="ECO:0000313" key="3">
    <source>
        <dbReference type="EMBL" id="AKB78891.1"/>
    </source>
</evidence>
<dbReference type="InterPro" id="IPR050902">
    <property type="entry name" value="ABC_Transporter_SBP"/>
</dbReference>
<accession>A0A0E3SDJ8</accession>
<dbReference type="AlphaFoldDB" id="A0A0E3SDJ8"/>
<protein>
    <submittedName>
        <fullName evidence="3">Putative periplasmic substrate-binding transport protein</fullName>
    </submittedName>
</protein>
<reference evidence="3 4" key="1">
    <citation type="submission" date="2014-07" db="EMBL/GenBank/DDBJ databases">
        <title>Methanogenic archaea and the global carbon cycle.</title>
        <authorList>
            <person name="Henriksen J.R."/>
            <person name="Luke J."/>
            <person name="Reinhart S."/>
            <person name="Benedict M.N."/>
            <person name="Youngblut N.D."/>
            <person name="Metcalf M.E."/>
            <person name="Whitaker R.J."/>
            <person name="Metcalf W.W."/>
        </authorList>
    </citation>
    <scope>NUCLEOTIDE SEQUENCE [LARGE SCALE GENOMIC DNA]</scope>
    <source>
        <strain evidence="3 4">HB-1</strain>
    </source>
</reference>
<feature type="transmembrane region" description="Helical" evidence="1">
    <location>
        <begin position="6"/>
        <end position="25"/>
    </location>
</feature>
<sequence>MNKNSSIVTALTFIIIISAAGIFLLSGSSEKLTENNIITVTDLAGRSVSLKVPVERVILGSSRDLHEFAAIEGEDFSRKIVGWGPDIKDTDKDTYDKFKEKYPEIENIPDVGSISKGTFSVEKVVSLNPDLVTIPLWDYEKAKEDIKKLEQAGIPVIVIDFWAKPLENPPKSVLLMGKLLGEEKRANDIANFYNDQTNIVYSRITKITRQKPTVYVECGWKGPDTYGNSYSNVGWGELINRSGGSNIAENFSEQMPTINPEFLLDQDPDIIIISGANWPAAPNSLRLGYYTNEDNSRELLRGYLNRPGWNTLETVQNENVYGVFHGCCFRIYNYAALQAFAKWFYPEDFKDIDPEAGIKEFHERFMPIDYSGTWILELKE</sequence>
<dbReference type="InterPro" id="IPR002491">
    <property type="entry name" value="ABC_transptr_periplasmic_BD"/>
</dbReference>
<keyword evidence="4" id="KW-1185">Reference proteome</keyword>
<dbReference type="SUPFAM" id="SSF53807">
    <property type="entry name" value="Helical backbone' metal receptor"/>
    <property type="match status" value="1"/>
</dbReference>
<gene>
    <name evidence="3" type="ORF">MSHOH_2408</name>
</gene>
<dbReference type="Pfam" id="PF01497">
    <property type="entry name" value="Peripla_BP_2"/>
    <property type="match status" value="1"/>
</dbReference>
<organism evidence="3 4">
    <name type="scientific">Methanosarcina horonobensis HB-1 = JCM 15518</name>
    <dbReference type="NCBI Taxonomy" id="1434110"/>
    <lineage>
        <taxon>Archaea</taxon>
        <taxon>Methanobacteriati</taxon>
        <taxon>Methanobacteriota</taxon>
        <taxon>Stenosarchaea group</taxon>
        <taxon>Methanomicrobia</taxon>
        <taxon>Methanosarcinales</taxon>
        <taxon>Methanosarcinaceae</taxon>
        <taxon>Methanosarcina</taxon>
    </lineage>
</organism>
<dbReference type="CDD" id="cd01139">
    <property type="entry name" value="TroA_f"/>
    <property type="match status" value="1"/>
</dbReference>
<proteinExistence type="predicted"/>
<name>A0A0E3SDJ8_9EURY</name>
<keyword evidence="1" id="KW-1133">Transmembrane helix</keyword>
<keyword evidence="1" id="KW-0812">Transmembrane</keyword>
<dbReference type="PROSITE" id="PS50983">
    <property type="entry name" value="FE_B12_PBP"/>
    <property type="match status" value="1"/>
</dbReference>
<dbReference type="STRING" id="1434110.MSHOH_2408"/>
<dbReference type="PANTHER" id="PTHR30535">
    <property type="entry name" value="VITAMIN B12-BINDING PROTEIN"/>
    <property type="match status" value="1"/>
</dbReference>
<dbReference type="Proteomes" id="UP000033101">
    <property type="component" value="Chromosome"/>
</dbReference>
<dbReference type="RefSeq" id="WP_048140178.1">
    <property type="nucleotide sequence ID" value="NZ_CP009516.1"/>
</dbReference>
<dbReference type="GeneID" id="24831685"/>
<dbReference type="PANTHER" id="PTHR30535:SF34">
    <property type="entry name" value="MOLYBDATE-BINDING PROTEIN MOLA"/>
    <property type="match status" value="1"/>
</dbReference>
<dbReference type="HOGENOM" id="CLU_038034_5_1_2"/>
<dbReference type="EMBL" id="CP009516">
    <property type="protein sequence ID" value="AKB78891.1"/>
    <property type="molecule type" value="Genomic_DNA"/>
</dbReference>
<dbReference type="Gene3D" id="3.40.50.1980">
    <property type="entry name" value="Nitrogenase molybdenum iron protein domain"/>
    <property type="match status" value="2"/>
</dbReference>